<organism evidence="17 18">
    <name type="scientific">Ridgeia piscesae</name>
    <name type="common">Tubeworm</name>
    <dbReference type="NCBI Taxonomy" id="27915"/>
    <lineage>
        <taxon>Eukaryota</taxon>
        <taxon>Metazoa</taxon>
        <taxon>Spiralia</taxon>
        <taxon>Lophotrochozoa</taxon>
        <taxon>Annelida</taxon>
        <taxon>Polychaeta</taxon>
        <taxon>Sedentaria</taxon>
        <taxon>Canalipalpata</taxon>
        <taxon>Sabellida</taxon>
        <taxon>Siboglinidae</taxon>
        <taxon>Ridgeia</taxon>
    </lineage>
</organism>
<dbReference type="SMART" id="SM00179">
    <property type="entry name" value="EGF_CA"/>
    <property type="match status" value="3"/>
</dbReference>
<dbReference type="PROSITE" id="PS50234">
    <property type="entry name" value="VWFA"/>
    <property type="match status" value="6"/>
</dbReference>
<accession>A0AAD9UKH8</accession>
<keyword evidence="13" id="KW-0325">Glycoprotein</keyword>
<dbReference type="Pfam" id="PF00092">
    <property type="entry name" value="VWA"/>
    <property type="match status" value="6"/>
</dbReference>
<feature type="domain" description="EGF-like" evidence="15">
    <location>
        <begin position="831"/>
        <end position="867"/>
    </location>
</feature>
<evidence type="ECO:0000256" key="8">
    <source>
        <dbReference type="ARBA" id="ARBA00022737"/>
    </source>
</evidence>
<dbReference type="SMART" id="SM00327">
    <property type="entry name" value="VWA"/>
    <property type="match status" value="6"/>
</dbReference>
<feature type="domain" description="EGF-like" evidence="15">
    <location>
        <begin position="1058"/>
        <end position="1094"/>
    </location>
</feature>
<dbReference type="GO" id="GO:0023052">
    <property type="term" value="P:signaling"/>
    <property type="evidence" value="ECO:0007669"/>
    <property type="project" value="UniProtKB-ARBA"/>
</dbReference>
<protein>
    <submittedName>
        <fullName evidence="17">Uncharacterized protein</fullName>
    </submittedName>
</protein>
<evidence type="ECO:0000256" key="1">
    <source>
        <dbReference type="ARBA" id="ARBA00004251"/>
    </source>
</evidence>
<keyword evidence="11" id="KW-0472">Membrane</keyword>
<evidence type="ECO:0000256" key="9">
    <source>
        <dbReference type="ARBA" id="ARBA00022837"/>
    </source>
</evidence>
<feature type="disulfide bond" evidence="14">
    <location>
        <begin position="641"/>
        <end position="650"/>
    </location>
</feature>
<dbReference type="GO" id="GO:0007154">
    <property type="term" value="P:cell communication"/>
    <property type="evidence" value="ECO:0007669"/>
    <property type="project" value="UniProtKB-ARBA"/>
</dbReference>
<dbReference type="SUPFAM" id="SSF53300">
    <property type="entry name" value="vWA-like"/>
    <property type="match status" value="6"/>
</dbReference>
<dbReference type="InterPro" id="IPR036465">
    <property type="entry name" value="vWFA_dom_sf"/>
</dbReference>
<evidence type="ECO:0000259" key="16">
    <source>
        <dbReference type="PROSITE" id="PS50234"/>
    </source>
</evidence>
<dbReference type="PRINTS" id="PR00453">
    <property type="entry name" value="VWFADOMAIN"/>
</dbReference>
<dbReference type="SMART" id="SM00181">
    <property type="entry name" value="EGF"/>
    <property type="match status" value="3"/>
</dbReference>
<evidence type="ECO:0000256" key="4">
    <source>
        <dbReference type="ARBA" id="ARBA00022525"/>
    </source>
</evidence>
<evidence type="ECO:0000313" key="17">
    <source>
        <dbReference type="EMBL" id="KAK2192701.1"/>
    </source>
</evidence>
<feature type="domain" description="VWFA" evidence="16">
    <location>
        <begin position="1102"/>
        <end position="1279"/>
    </location>
</feature>
<evidence type="ECO:0000256" key="2">
    <source>
        <dbReference type="ARBA" id="ARBA00004613"/>
    </source>
</evidence>
<dbReference type="InterPro" id="IPR018097">
    <property type="entry name" value="EGF_Ca-bd_CS"/>
</dbReference>
<dbReference type="CDD" id="cd01472">
    <property type="entry name" value="vWA_collagen"/>
    <property type="match status" value="1"/>
</dbReference>
<evidence type="ECO:0000256" key="5">
    <source>
        <dbReference type="ARBA" id="ARBA00022536"/>
    </source>
</evidence>
<evidence type="ECO:0000256" key="12">
    <source>
        <dbReference type="ARBA" id="ARBA00023157"/>
    </source>
</evidence>
<name>A0AAD9UKH8_RIDPI</name>
<feature type="disulfide bond" evidence="14">
    <location>
        <begin position="1084"/>
        <end position="1093"/>
    </location>
</feature>
<comment type="caution">
    <text evidence="17">The sequence shown here is derived from an EMBL/GenBank/DDBJ whole genome shotgun (WGS) entry which is preliminary data.</text>
</comment>
<dbReference type="PROSITE" id="PS01187">
    <property type="entry name" value="EGF_CA"/>
    <property type="match status" value="1"/>
</dbReference>
<evidence type="ECO:0000256" key="14">
    <source>
        <dbReference type="PROSITE-ProRule" id="PRU00076"/>
    </source>
</evidence>
<dbReference type="Gene3D" id="3.40.50.410">
    <property type="entry name" value="von Willebrand factor, type A domain"/>
    <property type="match status" value="6"/>
</dbReference>
<reference evidence="17" key="1">
    <citation type="journal article" date="2023" name="Mol. Biol. Evol.">
        <title>Third-Generation Sequencing Reveals the Adaptive Role of the Epigenome in Three Deep-Sea Polychaetes.</title>
        <authorList>
            <person name="Perez M."/>
            <person name="Aroh O."/>
            <person name="Sun Y."/>
            <person name="Lan Y."/>
            <person name="Juniper S.K."/>
            <person name="Young C.R."/>
            <person name="Angers B."/>
            <person name="Qian P.Y."/>
        </authorList>
    </citation>
    <scope>NUCLEOTIDE SEQUENCE</scope>
    <source>
        <strain evidence="17">R07B-5</strain>
    </source>
</reference>
<dbReference type="PANTHER" id="PTHR24020">
    <property type="entry name" value="COLLAGEN ALPHA"/>
    <property type="match status" value="1"/>
</dbReference>
<evidence type="ECO:0000256" key="6">
    <source>
        <dbReference type="ARBA" id="ARBA00022692"/>
    </source>
</evidence>
<sequence>MQADICFVVDSSGSINKADPNNWNRVKTFLKNVISRLTIGQDDTRVALVLFSNKGRVQFKLNEHYAKNDLYRRIDSLPYLDGNTNTSGGLYFMNNVIYKTSNGDRPNVDNIAIVITDGQSTWDKHLTAPFAREARNNGVKMMAIGISDSVDMEELKKIASQPHQQTIFNVDNFDTLGGILDNLIVETCVTDVRRTTTTPSPSVCRSMADICILVDSSGSITKTNPNNYNVLKNFVKSIVNGLHIGRYDARVSVVKFSNEASVEFLLNRYYSKPEMLARIDRISYDEGNTNTSGGLFKMNRQVFIQSNGDRPNVDNIAIVLTDGASTRDTHLLKPYAYEAKHKGVKILAVGITANTNFTQLKEMASPPSDINSPTVFNVSDFSSLKGILSSLMKQTCVTARSTTTTTTTTTTPIPTSTIAQADLCRELVDFVIVLDESGSVGSSHFNEMLEFAKQLVLFLAVDRQDVRVGMLTFDSNVYMQFHLNRYNKRVDIMQAISAVRYHGSKTNTAAALRYVRETMFTARNGDRANAKNVVLLVTDGSSDNGRETIKEARAARDANIQILVSIVGTWVNMQEINAIASYPVSKNKFQMQNFQSLDRTFADKIYRRVCNNDNECQTNNCNGRGNSEKCLDYPGFYRCVCRAGHGGETCGKPCVKPVDVVFMLDASRSSGKEDFEKMVIYARSIIENLSIAKRPRLVFNLNKYATKYDVLNAFTPHYSDERGLNIGEALRFVRTQMFTRNAGDQDRVPNVAVLLTDGRSRDEKASWAQSVLARKAKIHIVSVAIGRDVNIEELKAISSAPSDVGKNVIKAASFDQLSNYRDQLSKALCYNVNYCVPSRCRNGGECVSTFFGYECSCVQGFTGKHCERSCSGRVDIVFIVDASGSIRRERFQIVKDFVKGIVEQMEVSPDKTRIGVVSWSNQAKVEFHLNSYDNKHDVQQAIQYMRFVGGRTHTAQALRLARESSFTTAHGARDSVSHYAFVITDGNSNINQQRTIPEAIEIRAAGVHIFTVSVGTFVNQIELKGIASQKQSDNMFNVTSFHGLPALVSSMPGLVCNDVNECASNPCQGGSKCINAIKRYVCICSEGRTGYNCQKTCRRNIDVAFVLDMSGSTDVHHDRTMELARQIVYGLDMSYGRSRVALLSYGDSPRVHFHLNKYSDKTSVLNAMYFRPDEGRTNTAGALSMLTDSVYRNNNGDRSGVPNVAVVVTDGFSNINRQNTIRAAENAKRQGIAVYVVSVGDQIDMSEISGIAGKTNKPSDKYIFSLKRQHSIENVADRISTELCRW</sequence>
<dbReference type="Proteomes" id="UP001209878">
    <property type="component" value="Unassembled WGS sequence"/>
</dbReference>
<keyword evidence="3" id="KW-1003">Cell membrane</keyword>
<dbReference type="FunFam" id="2.10.25.10:FF:000066">
    <property type="entry name" value="FAT atypical cadherin 4"/>
    <property type="match status" value="1"/>
</dbReference>
<comment type="caution">
    <text evidence="14">Lacks conserved residue(s) required for the propagation of feature annotation.</text>
</comment>
<evidence type="ECO:0000313" key="18">
    <source>
        <dbReference type="Proteomes" id="UP001209878"/>
    </source>
</evidence>
<dbReference type="PROSITE" id="PS00022">
    <property type="entry name" value="EGF_1"/>
    <property type="match status" value="3"/>
</dbReference>
<keyword evidence="5 14" id="KW-0245">EGF-like domain</keyword>
<dbReference type="InterPro" id="IPR050525">
    <property type="entry name" value="ECM_Assembly_Org"/>
</dbReference>
<proteinExistence type="predicted"/>
<feature type="domain" description="VWFA" evidence="16">
    <location>
        <begin position="209"/>
        <end position="391"/>
    </location>
</feature>
<keyword evidence="10" id="KW-1133">Transmembrane helix</keyword>
<feature type="domain" description="VWFA" evidence="16">
    <location>
        <begin position="659"/>
        <end position="824"/>
    </location>
</feature>
<dbReference type="CDD" id="cd01450">
    <property type="entry name" value="vWFA_subfamily_ECM"/>
    <property type="match status" value="2"/>
</dbReference>
<evidence type="ECO:0000256" key="11">
    <source>
        <dbReference type="ARBA" id="ARBA00023136"/>
    </source>
</evidence>
<dbReference type="GO" id="GO:0005886">
    <property type="term" value="C:plasma membrane"/>
    <property type="evidence" value="ECO:0007669"/>
    <property type="project" value="UniProtKB-SubCell"/>
</dbReference>
<dbReference type="InterPro" id="IPR001881">
    <property type="entry name" value="EGF-like_Ca-bd_dom"/>
</dbReference>
<keyword evidence="18" id="KW-1185">Reference proteome</keyword>
<feature type="domain" description="VWFA" evidence="16">
    <location>
        <begin position="429"/>
        <end position="605"/>
    </location>
</feature>
<dbReference type="GO" id="GO:0005509">
    <property type="term" value="F:calcium ion binding"/>
    <property type="evidence" value="ECO:0007669"/>
    <property type="project" value="InterPro"/>
</dbReference>
<dbReference type="EMBL" id="JAODUO010000025">
    <property type="protein sequence ID" value="KAK2192701.1"/>
    <property type="molecule type" value="Genomic_DNA"/>
</dbReference>
<feature type="domain" description="EGF-like" evidence="15">
    <location>
        <begin position="612"/>
        <end position="651"/>
    </location>
</feature>
<feature type="domain" description="VWFA" evidence="16">
    <location>
        <begin position="875"/>
        <end position="1051"/>
    </location>
</feature>
<dbReference type="CDD" id="cd00054">
    <property type="entry name" value="EGF_CA"/>
    <property type="match status" value="1"/>
</dbReference>
<keyword evidence="4" id="KW-0964">Secreted</keyword>
<evidence type="ECO:0000256" key="10">
    <source>
        <dbReference type="ARBA" id="ARBA00022989"/>
    </source>
</evidence>
<keyword evidence="9" id="KW-0106">Calcium</keyword>
<dbReference type="InterPro" id="IPR002035">
    <property type="entry name" value="VWF_A"/>
</dbReference>
<comment type="subcellular location">
    <subcellularLocation>
        <location evidence="1">Cell membrane</location>
        <topology evidence="1">Single-pass type I membrane protein</topology>
    </subcellularLocation>
    <subcellularLocation>
        <location evidence="2">Secreted</location>
    </subcellularLocation>
</comment>
<evidence type="ECO:0000256" key="7">
    <source>
        <dbReference type="ARBA" id="ARBA00022729"/>
    </source>
</evidence>
<dbReference type="PROSITE" id="PS00010">
    <property type="entry name" value="ASX_HYDROXYL"/>
    <property type="match status" value="2"/>
</dbReference>
<dbReference type="FunFam" id="3.40.50.410:FF:000004">
    <property type="entry name" value="collagen alpha-6(VI) chain"/>
    <property type="match status" value="2"/>
</dbReference>
<keyword evidence="8" id="KW-0677">Repeat</keyword>
<feature type="domain" description="VWFA" evidence="16">
    <location>
        <begin position="4"/>
        <end position="183"/>
    </location>
</feature>
<evidence type="ECO:0000259" key="15">
    <source>
        <dbReference type="PROSITE" id="PS50026"/>
    </source>
</evidence>
<dbReference type="FunFam" id="2.10.25.10:FF:000391">
    <property type="entry name" value="Weary, isoform C"/>
    <property type="match status" value="1"/>
</dbReference>
<gene>
    <name evidence="17" type="ORF">NP493_25g07047</name>
</gene>
<keyword evidence="6" id="KW-0812">Transmembrane</keyword>
<dbReference type="InterPro" id="IPR000152">
    <property type="entry name" value="EGF-type_Asp/Asn_hydroxyl_site"/>
</dbReference>
<evidence type="ECO:0000256" key="13">
    <source>
        <dbReference type="ARBA" id="ARBA00023180"/>
    </source>
</evidence>
<evidence type="ECO:0000256" key="3">
    <source>
        <dbReference type="ARBA" id="ARBA00022475"/>
    </source>
</evidence>
<dbReference type="Pfam" id="PF00008">
    <property type="entry name" value="EGF"/>
    <property type="match status" value="2"/>
</dbReference>
<keyword evidence="12 14" id="KW-1015">Disulfide bond</keyword>
<dbReference type="PROSITE" id="PS50026">
    <property type="entry name" value="EGF_3"/>
    <property type="match status" value="3"/>
</dbReference>
<feature type="disulfide bond" evidence="14">
    <location>
        <begin position="857"/>
        <end position="866"/>
    </location>
</feature>
<dbReference type="GO" id="GO:0005576">
    <property type="term" value="C:extracellular region"/>
    <property type="evidence" value="ECO:0007669"/>
    <property type="project" value="UniProtKB-SubCell"/>
</dbReference>
<dbReference type="PANTHER" id="PTHR24020:SF84">
    <property type="entry name" value="VWFA DOMAIN-CONTAINING PROTEIN"/>
    <property type="match status" value="1"/>
</dbReference>
<keyword evidence="7" id="KW-0732">Signal</keyword>
<dbReference type="InterPro" id="IPR000742">
    <property type="entry name" value="EGF"/>
</dbReference>
<dbReference type="Gene3D" id="2.10.25.10">
    <property type="entry name" value="Laminin"/>
    <property type="match status" value="2"/>
</dbReference>